<dbReference type="AlphaFoldDB" id="A0A9D1EYC4"/>
<sequence length="172" mass="20195">MVPTEISFTFSNVGNRNEVRQRVVKKFFEEMPGQGKGGFQSKYLYYVETLSDGNRIYLERPANLHNGFDFLINVENINFSMTNRIKHNPSHDNIFSDLQGKKAESPEKYAKLYKLIEDVYNCKEIQETSLRFNTGYSVDLILKVSKWFFIEQDIRYWNYSGRAMFMSGIPKP</sequence>
<accession>A0A9D1EYC4</accession>
<evidence type="ECO:0000313" key="1">
    <source>
        <dbReference type="EMBL" id="HIS35682.1"/>
    </source>
</evidence>
<organism evidence="1 2">
    <name type="scientific">Candidatus Scatousia excrementigallinarum</name>
    <dbReference type="NCBI Taxonomy" id="2840935"/>
    <lineage>
        <taxon>Bacteria</taxon>
        <taxon>Candidatus Scatousia</taxon>
    </lineage>
</organism>
<keyword evidence="1" id="KW-0489">Methyltransferase</keyword>
<dbReference type="GO" id="GO:0008168">
    <property type="term" value="F:methyltransferase activity"/>
    <property type="evidence" value="ECO:0007669"/>
    <property type="project" value="UniProtKB-KW"/>
</dbReference>
<dbReference type="GO" id="GO:0032259">
    <property type="term" value="P:methylation"/>
    <property type="evidence" value="ECO:0007669"/>
    <property type="project" value="UniProtKB-KW"/>
</dbReference>
<comment type="caution">
    <text evidence="1">The sequence shown here is derived from an EMBL/GenBank/DDBJ whole genome shotgun (WGS) entry which is preliminary data.</text>
</comment>
<name>A0A9D1EYC4_9BACT</name>
<gene>
    <name evidence="1" type="ORF">IAC10_03510</name>
</gene>
<reference evidence="1" key="2">
    <citation type="journal article" date="2021" name="PeerJ">
        <title>Extensive microbial diversity within the chicken gut microbiome revealed by metagenomics and culture.</title>
        <authorList>
            <person name="Gilroy R."/>
            <person name="Ravi A."/>
            <person name="Getino M."/>
            <person name="Pursley I."/>
            <person name="Horton D.L."/>
            <person name="Alikhan N.F."/>
            <person name="Baker D."/>
            <person name="Gharbi K."/>
            <person name="Hall N."/>
            <person name="Watson M."/>
            <person name="Adriaenssens E.M."/>
            <person name="Foster-Nyarko E."/>
            <person name="Jarju S."/>
            <person name="Secka A."/>
            <person name="Antonio M."/>
            <person name="Oren A."/>
            <person name="Chaudhuri R.R."/>
            <person name="La Ragione R."/>
            <person name="Hildebrand F."/>
            <person name="Pallen M.J."/>
        </authorList>
    </citation>
    <scope>NUCLEOTIDE SEQUENCE</scope>
    <source>
        <strain evidence="1">6276</strain>
    </source>
</reference>
<keyword evidence="1" id="KW-0808">Transferase</keyword>
<dbReference type="Proteomes" id="UP000823928">
    <property type="component" value="Unassembled WGS sequence"/>
</dbReference>
<evidence type="ECO:0000313" key="2">
    <source>
        <dbReference type="Proteomes" id="UP000823928"/>
    </source>
</evidence>
<protein>
    <submittedName>
        <fullName evidence="1">DNA adenine methylase</fullName>
    </submittedName>
</protein>
<reference evidence="1" key="1">
    <citation type="submission" date="2020-10" db="EMBL/GenBank/DDBJ databases">
        <authorList>
            <person name="Gilroy R."/>
        </authorList>
    </citation>
    <scope>NUCLEOTIDE SEQUENCE</scope>
    <source>
        <strain evidence="1">6276</strain>
    </source>
</reference>
<proteinExistence type="predicted"/>
<dbReference type="EMBL" id="DVIU01000077">
    <property type="protein sequence ID" value="HIS35682.1"/>
    <property type="molecule type" value="Genomic_DNA"/>
</dbReference>